<gene>
    <name evidence="2" type="ORF">F1559_001605</name>
</gene>
<keyword evidence="3" id="KW-1185">Reference proteome</keyword>
<protein>
    <submittedName>
        <fullName evidence="2">Uncharacterized protein</fullName>
    </submittedName>
</protein>
<feature type="signal peptide" evidence="1">
    <location>
        <begin position="1"/>
        <end position="35"/>
    </location>
</feature>
<organism evidence="2 3">
    <name type="scientific">Cyanidiococcus yangmingshanensis</name>
    <dbReference type="NCBI Taxonomy" id="2690220"/>
    <lineage>
        <taxon>Eukaryota</taxon>
        <taxon>Rhodophyta</taxon>
        <taxon>Bangiophyceae</taxon>
        <taxon>Cyanidiales</taxon>
        <taxon>Cyanidiaceae</taxon>
        <taxon>Cyanidiococcus</taxon>
    </lineage>
</organism>
<evidence type="ECO:0000256" key="1">
    <source>
        <dbReference type="SAM" id="SignalP"/>
    </source>
</evidence>
<keyword evidence="1" id="KW-0732">Signal</keyword>
<evidence type="ECO:0000313" key="2">
    <source>
        <dbReference type="EMBL" id="KAF6002679.1"/>
    </source>
</evidence>
<dbReference type="AlphaFoldDB" id="A0A7J7IJ20"/>
<feature type="chain" id="PRO_5029756234" evidence="1">
    <location>
        <begin position="36"/>
        <end position="209"/>
    </location>
</feature>
<sequence length="209" mass="22535">MWERVRAGRRFLRSFLGVVLLLSSFLFDVFAPVSGSSCVFTCDGSVARHRSVNSCQRDCVPSRLCSGNVSFLGYCFSSSTAESVYLNFWGELRPDLSAASALCPANVSATLSLTDLVIDAGTLCSTRCCEGSIELASSALEVQLSDYRLLAELSLASSLPSSCAADTQFYFVLAGEGSFNEQVINQSMVVMYMPRSLTSCVYVLPVLSV</sequence>
<proteinExistence type="predicted"/>
<dbReference type="Proteomes" id="UP000530660">
    <property type="component" value="Unassembled WGS sequence"/>
</dbReference>
<comment type="caution">
    <text evidence="2">The sequence shown here is derived from an EMBL/GenBank/DDBJ whole genome shotgun (WGS) entry which is preliminary data.</text>
</comment>
<evidence type="ECO:0000313" key="3">
    <source>
        <dbReference type="Proteomes" id="UP000530660"/>
    </source>
</evidence>
<reference evidence="2 3" key="1">
    <citation type="journal article" date="2020" name="J. Phycol.">
        <title>Comparative genome analysis reveals Cyanidiococcus gen. nov., a new extremophilic red algal genus sister to Cyanidioschyzon (Cyanidioschyzonaceae, Rhodophyta).</title>
        <authorList>
            <person name="Liu S.-L."/>
            <person name="Chiang Y.-R."/>
            <person name="Yoon H.S."/>
            <person name="Fu H.-Y."/>
        </authorList>
    </citation>
    <scope>NUCLEOTIDE SEQUENCE [LARGE SCALE GENOMIC DNA]</scope>
    <source>
        <strain evidence="2 3">THAL066</strain>
    </source>
</reference>
<accession>A0A7J7IJ20</accession>
<dbReference type="EMBL" id="VWRR01000009">
    <property type="protein sequence ID" value="KAF6002679.1"/>
    <property type="molecule type" value="Genomic_DNA"/>
</dbReference>
<name>A0A7J7IJ20_9RHOD</name>